<feature type="region of interest" description="Disordered" evidence="1">
    <location>
        <begin position="1"/>
        <end position="50"/>
    </location>
</feature>
<evidence type="ECO:0000313" key="3">
    <source>
        <dbReference type="Proteomes" id="UP001295444"/>
    </source>
</evidence>
<organism evidence="2 3">
    <name type="scientific">Pelobates cultripes</name>
    <name type="common">Western spadefoot toad</name>
    <dbReference type="NCBI Taxonomy" id="61616"/>
    <lineage>
        <taxon>Eukaryota</taxon>
        <taxon>Metazoa</taxon>
        <taxon>Chordata</taxon>
        <taxon>Craniata</taxon>
        <taxon>Vertebrata</taxon>
        <taxon>Euteleostomi</taxon>
        <taxon>Amphibia</taxon>
        <taxon>Batrachia</taxon>
        <taxon>Anura</taxon>
        <taxon>Pelobatoidea</taxon>
        <taxon>Pelobatidae</taxon>
        <taxon>Pelobates</taxon>
    </lineage>
</organism>
<dbReference type="EMBL" id="OW240917">
    <property type="protein sequence ID" value="CAH2299848.1"/>
    <property type="molecule type" value="Genomic_DNA"/>
</dbReference>
<dbReference type="Proteomes" id="UP001295444">
    <property type="component" value="Chromosome 06"/>
</dbReference>
<accession>A0AAD1WA62</accession>
<proteinExistence type="predicted"/>
<keyword evidence="3" id="KW-1185">Reference proteome</keyword>
<reference evidence="2" key="1">
    <citation type="submission" date="2022-03" db="EMBL/GenBank/DDBJ databases">
        <authorList>
            <person name="Alioto T."/>
            <person name="Alioto T."/>
            <person name="Gomez Garrido J."/>
        </authorList>
    </citation>
    <scope>NUCLEOTIDE SEQUENCE</scope>
</reference>
<dbReference type="AlphaFoldDB" id="A0AAD1WA62"/>
<protein>
    <submittedName>
        <fullName evidence="2">Uncharacterized protein</fullName>
    </submittedName>
</protein>
<feature type="compositionally biased region" description="Pro residues" evidence="1">
    <location>
        <begin position="1"/>
        <end position="11"/>
    </location>
</feature>
<name>A0AAD1WA62_PELCU</name>
<evidence type="ECO:0000313" key="2">
    <source>
        <dbReference type="EMBL" id="CAH2299848.1"/>
    </source>
</evidence>
<feature type="compositionally biased region" description="Basic and acidic residues" evidence="1">
    <location>
        <begin position="35"/>
        <end position="50"/>
    </location>
</feature>
<gene>
    <name evidence="2" type="ORF">PECUL_23A056519</name>
</gene>
<evidence type="ECO:0000256" key="1">
    <source>
        <dbReference type="SAM" id="MobiDB-lite"/>
    </source>
</evidence>
<sequence length="50" mass="5316">MAPVRGPPATGPPTGLRTEAPQGSQIWGHILRNKTKSEDQGRLHADRSAA</sequence>